<dbReference type="Gene3D" id="3.40.50.1000">
    <property type="entry name" value="HAD superfamily/HAD-like"/>
    <property type="match status" value="1"/>
</dbReference>
<dbReference type="AlphaFoldDB" id="A0A9D5DPH4"/>
<dbReference type="SUPFAM" id="SSF56784">
    <property type="entry name" value="HAD-like"/>
    <property type="match status" value="1"/>
</dbReference>
<dbReference type="PANTHER" id="PTHR16504">
    <property type="entry name" value="5'(3')-DEOXYRIBONUCLEOTIDASE"/>
    <property type="match status" value="1"/>
</dbReference>
<comment type="similarity">
    <text evidence="1">Belongs to the 5'(3')-deoxyribonucleotidase family.</text>
</comment>
<evidence type="ECO:0000313" key="4">
    <source>
        <dbReference type="Proteomes" id="UP000051061"/>
    </source>
</evidence>
<dbReference type="InterPro" id="IPR023214">
    <property type="entry name" value="HAD_sf"/>
</dbReference>
<protein>
    <submittedName>
        <fullName evidence="3">5'-3'-deoxyribonucleotidase</fullName>
    </submittedName>
</protein>
<accession>A0A9D5DPH4</accession>
<gene>
    <name evidence="3" type="ORF">AN965_14450</name>
</gene>
<dbReference type="GO" id="GO:0009223">
    <property type="term" value="P:pyrimidine deoxyribonucleotide catabolic process"/>
    <property type="evidence" value="ECO:0007669"/>
    <property type="project" value="TreeGrafter"/>
</dbReference>
<dbReference type="InterPro" id="IPR010708">
    <property type="entry name" value="5'(3')-deoxyribonucleotidase"/>
</dbReference>
<evidence type="ECO:0000313" key="3">
    <source>
        <dbReference type="EMBL" id="KQL56126.1"/>
    </source>
</evidence>
<dbReference type="InterPro" id="IPR036412">
    <property type="entry name" value="HAD-like_sf"/>
</dbReference>
<name>A0A9D5DPH4_9BACI</name>
<keyword evidence="4" id="KW-1185">Reference proteome</keyword>
<dbReference type="SFLD" id="SFLDG01126">
    <property type="entry name" value="C1.2:_Nucleotidase_Like"/>
    <property type="match status" value="1"/>
</dbReference>
<dbReference type="EMBL" id="LJJD01000032">
    <property type="protein sequence ID" value="KQL56126.1"/>
    <property type="molecule type" value="Genomic_DNA"/>
</dbReference>
<feature type="active site" description="Proton donor" evidence="2">
    <location>
        <position position="9"/>
    </location>
</feature>
<reference evidence="3 4" key="1">
    <citation type="submission" date="2015-09" db="EMBL/GenBank/DDBJ databases">
        <title>Genome sequencing project for genomic taxonomy and phylogenomics of Bacillus-like bacteria.</title>
        <authorList>
            <person name="Liu B."/>
            <person name="Wang J."/>
            <person name="Zhu Y."/>
            <person name="Liu G."/>
            <person name="Chen Q."/>
            <person name="Chen Z."/>
            <person name="Lan J."/>
            <person name="Che J."/>
            <person name="Ge C."/>
            <person name="Shi H."/>
            <person name="Pan Z."/>
            <person name="Liu X."/>
        </authorList>
    </citation>
    <scope>NUCLEOTIDE SEQUENCE [LARGE SCALE GENOMIC DNA]</scope>
    <source>
        <strain evidence="3 4">DSM 19153</strain>
    </source>
</reference>
<dbReference type="GO" id="GO:0008253">
    <property type="term" value="F:5'-nucleotidase activity"/>
    <property type="evidence" value="ECO:0007669"/>
    <property type="project" value="InterPro"/>
</dbReference>
<evidence type="ECO:0000256" key="2">
    <source>
        <dbReference type="PIRSR" id="PIRSR610708-1"/>
    </source>
</evidence>
<dbReference type="Gene3D" id="1.10.40.40">
    <property type="entry name" value="Deoxyribonucleotidase, domain 2"/>
    <property type="match status" value="1"/>
</dbReference>
<dbReference type="Pfam" id="PF06941">
    <property type="entry name" value="NT5C"/>
    <property type="match status" value="1"/>
</dbReference>
<dbReference type="PANTHER" id="PTHR16504:SF4">
    <property type="entry name" value="5'(3')-DEOXYRIBONUCLEOTIDASE"/>
    <property type="match status" value="1"/>
</dbReference>
<dbReference type="SFLD" id="SFLDS00003">
    <property type="entry name" value="Haloacid_Dehalogenase"/>
    <property type="match status" value="1"/>
</dbReference>
<dbReference type="SFLD" id="SFLDG01146">
    <property type="entry name" value="C1.2.2"/>
    <property type="match status" value="1"/>
</dbReference>
<evidence type="ECO:0000256" key="1">
    <source>
        <dbReference type="ARBA" id="ARBA00009589"/>
    </source>
</evidence>
<feature type="active site" description="Nucleophile" evidence="2">
    <location>
        <position position="7"/>
    </location>
</feature>
<comment type="caution">
    <text evidence="3">The sequence shown here is derived from an EMBL/GenBank/DDBJ whole genome shotgun (WGS) entry which is preliminary data.</text>
</comment>
<proteinExistence type="inferred from homology"/>
<organism evidence="3 4">
    <name type="scientific">Alkalicoccobacillus plakortidis</name>
    <dbReference type="NCBI Taxonomy" id="444060"/>
    <lineage>
        <taxon>Bacteria</taxon>
        <taxon>Bacillati</taxon>
        <taxon>Bacillota</taxon>
        <taxon>Bacilli</taxon>
        <taxon>Bacillales</taxon>
        <taxon>Bacillaceae</taxon>
        <taxon>Alkalicoccobacillus</taxon>
    </lineage>
</organism>
<dbReference type="Proteomes" id="UP000051061">
    <property type="component" value="Unassembled WGS sequence"/>
</dbReference>
<sequence>MKRIAIDMDEVMADFTKKHLALFNADYNEAITLEDLQGKKLRDLRPHLVDEIREYLKDPTYFRDLDVMKDAQEVIKELSESFEIYIATAAMHFPTSFTAKYEWLQEHFPFLDDQHFVFCGDKSVIKADYLIDDNVYQLERFTGEGILFTAPHNIHENRFIRVNSWANVRDYFLK</sequence>